<dbReference type="InterPro" id="IPR007627">
    <property type="entry name" value="RNA_pol_sigma70_r2"/>
</dbReference>
<dbReference type="SUPFAM" id="SSF88659">
    <property type="entry name" value="Sigma3 and sigma4 domains of RNA polymerase sigma factors"/>
    <property type="match status" value="1"/>
</dbReference>
<dbReference type="PANTHER" id="PTHR43133">
    <property type="entry name" value="RNA POLYMERASE ECF-TYPE SIGMA FACTO"/>
    <property type="match status" value="1"/>
</dbReference>
<evidence type="ECO:0000256" key="3">
    <source>
        <dbReference type="ARBA" id="ARBA00023082"/>
    </source>
</evidence>
<dbReference type="Proteomes" id="UP000612680">
    <property type="component" value="Chromosome"/>
</dbReference>
<organism evidence="8 9">
    <name type="scientific">Dyadobacter sandarakinus</name>
    <dbReference type="NCBI Taxonomy" id="2747268"/>
    <lineage>
        <taxon>Bacteria</taxon>
        <taxon>Pseudomonadati</taxon>
        <taxon>Bacteroidota</taxon>
        <taxon>Cytophagia</taxon>
        <taxon>Cytophagales</taxon>
        <taxon>Spirosomataceae</taxon>
        <taxon>Dyadobacter</taxon>
    </lineage>
</organism>
<evidence type="ECO:0000259" key="7">
    <source>
        <dbReference type="Pfam" id="PF08281"/>
    </source>
</evidence>
<dbReference type="Gene3D" id="1.10.1740.10">
    <property type="match status" value="1"/>
</dbReference>
<comment type="similarity">
    <text evidence="1">Belongs to the sigma-70 factor family. ECF subfamily.</text>
</comment>
<evidence type="ECO:0000256" key="5">
    <source>
        <dbReference type="ARBA" id="ARBA00023163"/>
    </source>
</evidence>
<feature type="domain" description="RNA polymerase sigma factor 70 region 4 type 2" evidence="7">
    <location>
        <begin position="114"/>
        <end position="164"/>
    </location>
</feature>
<evidence type="ECO:0000256" key="1">
    <source>
        <dbReference type="ARBA" id="ARBA00010641"/>
    </source>
</evidence>
<keyword evidence="9" id="KW-1185">Reference proteome</keyword>
<evidence type="ECO:0000313" key="9">
    <source>
        <dbReference type="Proteomes" id="UP000612680"/>
    </source>
</evidence>
<dbReference type="Pfam" id="PF04542">
    <property type="entry name" value="Sigma70_r2"/>
    <property type="match status" value="1"/>
</dbReference>
<dbReference type="InterPro" id="IPR013325">
    <property type="entry name" value="RNA_pol_sigma_r2"/>
</dbReference>
<evidence type="ECO:0000256" key="2">
    <source>
        <dbReference type="ARBA" id="ARBA00023015"/>
    </source>
</evidence>
<keyword evidence="3" id="KW-0731">Sigma factor</keyword>
<dbReference type="PANTHER" id="PTHR43133:SF52">
    <property type="entry name" value="ECF RNA POLYMERASE SIGMA FACTOR SIGL"/>
    <property type="match status" value="1"/>
</dbReference>
<feature type="domain" description="RNA polymerase sigma-70 region 2" evidence="6">
    <location>
        <begin position="15"/>
        <end position="76"/>
    </location>
</feature>
<evidence type="ECO:0000256" key="4">
    <source>
        <dbReference type="ARBA" id="ARBA00023125"/>
    </source>
</evidence>
<dbReference type="NCBIfam" id="TIGR02937">
    <property type="entry name" value="sigma70-ECF"/>
    <property type="match status" value="1"/>
</dbReference>
<proteinExistence type="inferred from homology"/>
<keyword evidence="4" id="KW-0238">DNA-binding</keyword>
<sequence length="174" mass="20853">MLRVKAGDLDKMGLLFERYNRPLFAFFYHMTHKKHVSEDLVQNVFYRMLKYRQAFRGDGEFRTWMYALARNVLHDLPKTDRRQEATNWSELADEMDGGTPADEHFDQQQQTEFLHRTLEALAPEQREILILSRFQELKYEEIGRILEISEGAVKTRVHRALAELKKKFFTNERR</sequence>
<dbReference type="InterPro" id="IPR036388">
    <property type="entry name" value="WH-like_DNA-bd_sf"/>
</dbReference>
<reference evidence="8 9" key="1">
    <citation type="submission" date="2020-06" db="EMBL/GenBank/DDBJ databases">
        <title>Dyadobacter sandarakinus sp. nov., isolated from the soil of the Arctic Yellow River Station.</title>
        <authorList>
            <person name="Zhang Y."/>
            <person name="Peng F."/>
        </authorList>
    </citation>
    <scope>NUCLEOTIDE SEQUENCE [LARGE SCALE GENOMIC DNA]</scope>
    <source>
        <strain evidence="8 9">Q3-56</strain>
    </source>
</reference>
<evidence type="ECO:0000313" key="8">
    <source>
        <dbReference type="EMBL" id="QRR04058.1"/>
    </source>
</evidence>
<dbReference type="InterPro" id="IPR013249">
    <property type="entry name" value="RNA_pol_sigma70_r4_t2"/>
</dbReference>
<dbReference type="InterPro" id="IPR014284">
    <property type="entry name" value="RNA_pol_sigma-70_dom"/>
</dbReference>
<dbReference type="InterPro" id="IPR039425">
    <property type="entry name" value="RNA_pol_sigma-70-like"/>
</dbReference>
<evidence type="ECO:0000259" key="6">
    <source>
        <dbReference type="Pfam" id="PF04542"/>
    </source>
</evidence>
<gene>
    <name evidence="8" type="ORF">HWI92_05400</name>
</gene>
<dbReference type="SUPFAM" id="SSF88946">
    <property type="entry name" value="Sigma2 domain of RNA polymerase sigma factors"/>
    <property type="match status" value="1"/>
</dbReference>
<dbReference type="InterPro" id="IPR013324">
    <property type="entry name" value="RNA_pol_sigma_r3/r4-like"/>
</dbReference>
<dbReference type="EMBL" id="CP056775">
    <property type="protein sequence ID" value="QRR04058.1"/>
    <property type="molecule type" value="Genomic_DNA"/>
</dbReference>
<keyword evidence="5" id="KW-0804">Transcription</keyword>
<dbReference type="Gene3D" id="1.10.10.10">
    <property type="entry name" value="Winged helix-like DNA-binding domain superfamily/Winged helix DNA-binding domain"/>
    <property type="match status" value="1"/>
</dbReference>
<name>A0ABX7IE14_9BACT</name>
<keyword evidence="2" id="KW-0805">Transcription regulation</keyword>
<protein>
    <submittedName>
        <fullName evidence="8">RNA polymerase sigma factor</fullName>
    </submittedName>
</protein>
<dbReference type="Pfam" id="PF08281">
    <property type="entry name" value="Sigma70_r4_2"/>
    <property type="match status" value="1"/>
</dbReference>
<dbReference type="CDD" id="cd06171">
    <property type="entry name" value="Sigma70_r4"/>
    <property type="match status" value="1"/>
</dbReference>
<accession>A0ABX7IE14</accession>